<organism evidence="2 3">
    <name type="scientific">Engystomops pustulosus</name>
    <name type="common">Tungara frog</name>
    <name type="synonym">Physalaemus pustulosus</name>
    <dbReference type="NCBI Taxonomy" id="76066"/>
    <lineage>
        <taxon>Eukaryota</taxon>
        <taxon>Metazoa</taxon>
        <taxon>Chordata</taxon>
        <taxon>Craniata</taxon>
        <taxon>Vertebrata</taxon>
        <taxon>Euteleostomi</taxon>
        <taxon>Amphibia</taxon>
        <taxon>Batrachia</taxon>
        <taxon>Anura</taxon>
        <taxon>Neobatrachia</taxon>
        <taxon>Hyloidea</taxon>
        <taxon>Leptodactylidae</taxon>
        <taxon>Leiuperinae</taxon>
        <taxon>Engystomops</taxon>
    </lineage>
</organism>
<dbReference type="EMBL" id="WNYA01000006">
    <property type="protein sequence ID" value="KAG8570033.1"/>
    <property type="molecule type" value="Genomic_DNA"/>
</dbReference>
<feature type="signal peptide" evidence="1">
    <location>
        <begin position="1"/>
        <end position="19"/>
    </location>
</feature>
<comment type="caution">
    <text evidence="2">The sequence shown here is derived from an EMBL/GenBank/DDBJ whole genome shotgun (WGS) entry which is preliminary data.</text>
</comment>
<name>A0AAV7BBU5_ENGPU</name>
<keyword evidence="3" id="KW-1185">Reference proteome</keyword>
<dbReference type="Proteomes" id="UP000824782">
    <property type="component" value="Unassembled WGS sequence"/>
</dbReference>
<evidence type="ECO:0000313" key="3">
    <source>
        <dbReference type="Proteomes" id="UP000824782"/>
    </source>
</evidence>
<gene>
    <name evidence="2" type="ORF">GDO81_014656</name>
</gene>
<reference evidence="2" key="1">
    <citation type="thesis" date="2020" institute="ProQuest LLC" country="789 East Eisenhower Parkway, Ann Arbor, MI, USA">
        <title>Comparative Genomics and Chromosome Evolution.</title>
        <authorList>
            <person name="Mudd A.B."/>
        </authorList>
    </citation>
    <scope>NUCLEOTIDE SEQUENCE</scope>
    <source>
        <strain evidence="2">237g6f4</strain>
        <tissue evidence="2">Blood</tissue>
    </source>
</reference>
<proteinExistence type="predicted"/>
<accession>A0AAV7BBU5</accession>
<sequence>MNRALILLLILIPISIVTANTERQLRGDTIYHEGHFDAEDDTDDWMDGSTSGEDIEECDSDEEDFYDLRLY</sequence>
<dbReference type="AlphaFoldDB" id="A0AAV7BBU5"/>
<protein>
    <submittedName>
        <fullName evidence="2">Uncharacterized protein</fullName>
    </submittedName>
</protein>
<evidence type="ECO:0000313" key="2">
    <source>
        <dbReference type="EMBL" id="KAG8570033.1"/>
    </source>
</evidence>
<keyword evidence="1" id="KW-0732">Signal</keyword>
<feature type="chain" id="PRO_5043910908" evidence="1">
    <location>
        <begin position="20"/>
        <end position="71"/>
    </location>
</feature>
<evidence type="ECO:0000256" key="1">
    <source>
        <dbReference type="SAM" id="SignalP"/>
    </source>
</evidence>